<dbReference type="AlphaFoldDB" id="A0A5J9UFC4"/>
<gene>
    <name evidence="1" type="ORF">EJB05_32133</name>
</gene>
<proteinExistence type="predicted"/>
<protein>
    <submittedName>
        <fullName evidence="1">Uncharacterized protein</fullName>
    </submittedName>
</protein>
<feature type="non-terminal residue" evidence="1">
    <location>
        <position position="1"/>
    </location>
</feature>
<feature type="non-terminal residue" evidence="1">
    <location>
        <position position="231"/>
    </location>
</feature>
<sequence length="231" mass="25249">IKLVAAETVNLGEAPAHPLVVANVLHQGPLPDAVRPDDGEDVQILVRRLRQQEADDFFLLHLPPEHAVLHEQVGAVRLLGDARVASEEHHEFPHNASAISARRRPCVRSRSARREVRSRSPTWIVGSAPEGVERVGRTAQLSPQLVELQQHRSVGDLPALGFLHDDASSEQSALQPDGVIGGAGLLVLPDEEGDQPADEVARHRRQKCVHCLLRAPFTTGSWGLIHHSLYA</sequence>
<name>A0A5J9UFC4_9POAL</name>
<dbReference type="EMBL" id="RWGY01000026">
    <property type="protein sequence ID" value="TVU22439.1"/>
    <property type="molecule type" value="Genomic_DNA"/>
</dbReference>
<organism evidence="1 2">
    <name type="scientific">Eragrostis curvula</name>
    <name type="common">weeping love grass</name>
    <dbReference type="NCBI Taxonomy" id="38414"/>
    <lineage>
        <taxon>Eukaryota</taxon>
        <taxon>Viridiplantae</taxon>
        <taxon>Streptophyta</taxon>
        <taxon>Embryophyta</taxon>
        <taxon>Tracheophyta</taxon>
        <taxon>Spermatophyta</taxon>
        <taxon>Magnoliopsida</taxon>
        <taxon>Liliopsida</taxon>
        <taxon>Poales</taxon>
        <taxon>Poaceae</taxon>
        <taxon>PACMAD clade</taxon>
        <taxon>Chloridoideae</taxon>
        <taxon>Eragrostideae</taxon>
        <taxon>Eragrostidinae</taxon>
        <taxon>Eragrostis</taxon>
    </lineage>
</organism>
<evidence type="ECO:0000313" key="2">
    <source>
        <dbReference type="Proteomes" id="UP000324897"/>
    </source>
</evidence>
<reference evidence="1 2" key="1">
    <citation type="journal article" date="2019" name="Sci. Rep.">
        <title>A high-quality genome of Eragrostis curvula grass provides insights into Poaceae evolution and supports new strategies to enhance forage quality.</title>
        <authorList>
            <person name="Carballo J."/>
            <person name="Santos B.A.C.M."/>
            <person name="Zappacosta D."/>
            <person name="Garbus I."/>
            <person name="Selva J.P."/>
            <person name="Gallo C.A."/>
            <person name="Diaz A."/>
            <person name="Albertini E."/>
            <person name="Caccamo M."/>
            <person name="Echenique V."/>
        </authorList>
    </citation>
    <scope>NUCLEOTIDE SEQUENCE [LARGE SCALE GENOMIC DNA]</scope>
    <source>
        <strain evidence="2">cv. Victoria</strain>
        <tissue evidence="1">Leaf</tissue>
    </source>
</reference>
<accession>A0A5J9UFC4</accession>
<dbReference type="Gramene" id="TVU22439">
    <property type="protein sequence ID" value="TVU22439"/>
    <property type="gene ID" value="EJB05_32133"/>
</dbReference>
<comment type="caution">
    <text evidence="1">The sequence shown here is derived from an EMBL/GenBank/DDBJ whole genome shotgun (WGS) entry which is preliminary data.</text>
</comment>
<evidence type="ECO:0000313" key="1">
    <source>
        <dbReference type="EMBL" id="TVU22439.1"/>
    </source>
</evidence>
<dbReference type="Proteomes" id="UP000324897">
    <property type="component" value="Unassembled WGS sequence"/>
</dbReference>
<keyword evidence="2" id="KW-1185">Reference proteome</keyword>